<dbReference type="InterPro" id="IPR029033">
    <property type="entry name" value="His_PPase_superfam"/>
</dbReference>
<dbReference type="GO" id="GO:0070297">
    <property type="term" value="P:regulation of phosphorelay signal transduction system"/>
    <property type="evidence" value="ECO:0007669"/>
    <property type="project" value="TreeGrafter"/>
</dbReference>
<feature type="binding site" evidence="2">
    <location>
        <begin position="83"/>
        <end position="86"/>
    </location>
    <ligand>
        <name>substrate</name>
    </ligand>
</feature>
<dbReference type="AlphaFoldDB" id="A0A517XZL5"/>
<dbReference type="KEGG" id="uli:ETAA1_49450"/>
<dbReference type="SMART" id="SM00855">
    <property type="entry name" value="PGAM"/>
    <property type="match status" value="1"/>
</dbReference>
<evidence type="ECO:0000256" key="2">
    <source>
        <dbReference type="PIRSR" id="PIRSR613078-2"/>
    </source>
</evidence>
<keyword evidence="3" id="KW-0378">Hydrolase</keyword>
<gene>
    <name evidence="3" type="primary">cobC</name>
    <name evidence="3" type="ORF">ETAA1_49450</name>
</gene>
<accession>A0A517XZL5</accession>
<feature type="binding site" evidence="2">
    <location>
        <begin position="26"/>
        <end position="27"/>
    </location>
    <ligand>
        <name>substrate</name>
    </ligand>
</feature>
<proteinExistence type="predicted"/>
<feature type="binding site" evidence="2">
    <location>
        <position position="63"/>
    </location>
    <ligand>
        <name>substrate</name>
    </ligand>
</feature>
<dbReference type="GO" id="GO:0101006">
    <property type="term" value="F:protein histidine phosphatase activity"/>
    <property type="evidence" value="ECO:0007669"/>
    <property type="project" value="TreeGrafter"/>
</dbReference>
<dbReference type="PANTHER" id="PTHR48100:SF15">
    <property type="entry name" value="SEDOHEPTULOSE 1,7-BISPHOSPHATASE"/>
    <property type="match status" value="1"/>
</dbReference>
<reference evidence="3 4" key="1">
    <citation type="submission" date="2019-02" db="EMBL/GenBank/DDBJ databases">
        <title>Deep-cultivation of Planctomycetes and their phenomic and genomic characterization uncovers novel biology.</title>
        <authorList>
            <person name="Wiegand S."/>
            <person name="Jogler M."/>
            <person name="Boedeker C."/>
            <person name="Pinto D."/>
            <person name="Vollmers J."/>
            <person name="Rivas-Marin E."/>
            <person name="Kohn T."/>
            <person name="Peeters S.H."/>
            <person name="Heuer A."/>
            <person name="Rast P."/>
            <person name="Oberbeckmann S."/>
            <person name="Bunk B."/>
            <person name="Jeske O."/>
            <person name="Meyerdierks A."/>
            <person name="Storesund J.E."/>
            <person name="Kallscheuer N."/>
            <person name="Luecker S."/>
            <person name="Lage O.M."/>
            <person name="Pohl T."/>
            <person name="Merkel B.J."/>
            <person name="Hornburger P."/>
            <person name="Mueller R.-W."/>
            <person name="Bruemmer F."/>
            <person name="Labrenz M."/>
            <person name="Spormann A.M."/>
            <person name="Op den Camp H."/>
            <person name="Overmann J."/>
            <person name="Amann R."/>
            <person name="Jetten M.S.M."/>
            <person name="Mascher T."/>
            <person name="Medema M.H."/>
            <person name="Devos D.P."/>
            <person name="Kaster A.-K."/>
            <person name="Ovreas L."/>
            <person name="Rohde M."/>
            <person name="Galperin M.Y."/>
            <person name="Jogler C."/>
        </authorList>
    </citation>
    <scope>NUCLEOTIDE SEQUENCE [LARGE SCALE GENOMIC DNA]</scope>
    <source>
        <strain evidence="3 4">ETA_A1</strain>
    </source>
</reference>
<dbReference type="InterPro" id="IPR050275">
    <property type="entry name" value="PGM_Phosphatase"/>
</dbReference>
<keyword evidence="4" id="KW-1185">Reference proteome</keyword>
<dbReference type="Proteomes" id="UP000319576">
    <property type="component" value="Chromosome"/>
</dbReference>
<dbReference type="CDD" id="cd07067">
    <property type="entry name" value="HP_PGM_like"/>
    <property type="match status" value="1"/>
</dbReference>
<dbReference type="EMBL" id="CP036273">
    <property type="protein sequence ID" value="QDU22955.1"/>
    <property type="molecule type" value="Genomic_DNA"/>
</dbReference>
<dbReference type="GO" id="GO:0043755">
    <property type="term" value="F:alpha-ribazole phosphatase activity"/>
    <property type="evidence" value="ECO:0007669"/>
    <property type="project" value="UniProtKB-EC"/>
</dbReference>
<dbReference type="Pfam" id="PF00300">
    <property type="entry name" value="His_Phos_1"/>
    <property type="match status" value="1"/>
</dbReference>
<organism evidence="3 4">
    <name type="scientific">Urbifossiella limnaea</name>
    <dbReference type="NCBI Taxonomy" id="2528023"/>
    <lineage>
        <taxon>Bacteria</taxon>
        <taxon>Pseudomonadati</taxon>
        <taxon>Planctomycetota</taxon>
        <taxon>Planctomycetia</taxon>
        <taxon>Gemmatales</taxon>
        <taxon>Gemmataceae</taxon>
        <taxon>Urbifossiella</taxon>
    </lineage>
</organism>
<dbReference type="InterPro" id="IPR013078">
    <property type="entry name" value="His_Pase_superF_clade-1"/>
</dbReference>
<dbReference type="Gene3D" id="3.40.50.1240">
    <property type="entry name" value="Phosphoglycerate mutase-like"/>
    <property type="match status" value="1"/>
</dbReference>
<protein>
    <submittedName>
        <fullName evidence="3">Alpha-ribazole phosphatase</fullName>
        <ecNumber evidence="3">3.1.3.73</ecNumber>
    </submittedName>
</protein>
<feature type="active site" description="Proton donor/acceptor" evidence="1">
    <location>
        <position position="83"/>
    </location>
</feature>
<sequence>MTTHTPPTVYLARHGETAWSKSGQHTGRTDIPLTPKGEADAAKIGARLAGTAFAHVFSSPLQRAWRTAELAGFAPTPEPELLEWNYGECEGLKTAEIRARRPGWDLFRDGAPGGESVADIQARIDGLVGRLKALSGNVLLFAHGHVLRVLAARWVRQPVPFGRALLLSTATVSVLGFDHMAMDEPAIKLWNDDRHLQ</sequence>
<dbReference type="SUPFAM" id="SSF53254">
    <property type="entry name" value="Phosphoglycerate mutase-like"/>
    <property type="match status" value="1"/>
</dbReference>
<name>A0A517XZL5_9BACT</name>
<dbReference type="RefSeq" id="WP_145243062.1">
    <property type="nucleotide sequence ID" value="NZ_CP036273.1"/>
</dbReference>
<feature type="active site" description="Tele-phosphohistidine intermediate" evidence="1">
    <location>
        <position position="14"/>
    </location>
</feature>
<dbReference type="EC" id="3.1.3.73" evidence="3"/>
<evidence type="ECO:0000256" key="1">
    <source>
        <dbReference type="PIRSR" id="PIRSR613078-1"/>
    </source>
</evidence>
<evidence type="ECO:0000313" key="3">
    <source>
        <dbReference type="EMBL" id="QDU22955.1"/>
    </source>
</evidence>
<evidence type="ECO:0000313" key="4">
    <source>
        <dbReference type="Proteomes" id="UP000319576"/>
    </source>
</evidence>
<dbReference type="PANTHER" id="PTHR48100">
    <property type="entry name" value="BROAD-SPECIFICITY PHOSPHATASE YOR283W-RELATED"/>
    <property type="match status" value="1"/>
</dbReference>
<dbReference type="OrthoDB" id="9781415at2"/>